<feature type="non-terminal residue" evidence="1">
    <location>
        <position position="141"/>
    </location>
</feature>
<proteinExistence type="predicted"/>
<protein>
    <recommendedName>
        <fullName evidence="3">DUF4283 domain-containing protein</fullName>
    </recommendedName>
</protein>
<sequence length="141" mass="16369">VRYLILIADLASNNGPELKRGDLDIDRVVKGAPWTFNNHLLVFHRLQDNENTMQFGDFIGSFVEYYAVSNSNGYKNILRIKVKLGARSLLNRQKKIQISPSIHTYIRKQRWVGTSRYECRQGGTLTRRAATERSTWLREAR</sequence>
<dbReference type="AlphaFoldDB" id="A0A7J8ZCC2"/>
<organism evidence="1 2">
    <name type="scientific">Gossypium laxum</name>
    <dbReference type="NCBI Taxonomy" id="34288"/>
    <lineage>
        <taxon>Eukaryota</taxon>
        <taxon>Viridiplantae</taxon>
        <taxon>Streptophyta</taxon>
        <taxon>Embryophyta</taxon>
        <taxon>Tracheophyta</taxon>
        <taxon>Spermatophyta</taxon>
        <taxon>Magnoliopsida</taxon>
        <taxon>eudicotyledons</taxon>
        <taxon>Gunneridae</taxon>
        <taxon>Pentapetalae</taxon>
        <taxon>rosids</taxon>
        <taxon>malvids</taxon>
        <taxon>Malvales</taxon>
        <taxon>Malvaceae</taxon>
        <taxon>Malvoideae</taxon>
        <taxon>Gossypium</taxon>
    </lineage>
</organism>
<evidence type="ECO:0000313" key="1">
    <source>
        <dbReference type="EMBL" id="MBA0709506.1"/>
    </source>
</evidence>
<reference evidence="1 2" key="1">
    <citation type="journal article" date="2019" name="Genome Biol. Evol.">
        <title>Insights into the evolution of the New World diploid cottons (Gossypium, subgenus Houzingenia) based on genome sequencing.</title>
        <authorList>
            <person name="Grover C.E."/>
            <person name="Arick M.A. 2nd"/>
            <person name="Thrash A."/>
            <person name="Conover J.L."/>
            <person name="Sanders W.S."/>
            <person name="Peterson D.G."/>
            <person name="Frelichowski J.E."/>
            <person name="Scheffler J.A."/>
            <person name="Scheffler B.E."/>
            <person name="Wendel J.F."/>
        </authorList>
    </citation>
    <scope>NUCLEOTIDE SEQUENCE [LARGE SCALE GENOMIC DNA]</scope>
    <source>
        <strain evidence="1">4</strain>
        <tissue evidence="1">Leaf</tissue>
    </source>
</reference>
<dbReference type="Proteomes" id="UP000593574">
    <property type="component" value="Unassembled WGS sequence"/>
</dbReference>
<dbReference type="EMBL" id="JABEZV010000004">
    <property type="protein sequence ID" value="MBA0709506.1"/>
    <property type="molecule type" value="Genomic_DNA"/>
</dbReference>
<evidence type="ECO:0008006" key="3">
    <source>
        <dbReference type="Google" id="ProtNLM"/>
    </source>
</evidence>
<feature type="non-terminal residue" evidence="1">
    <location>
        <position position="1"/>
    </location>
</feature>
<comment type="caution">
    <text evidence="1">The sequence shown here is derived from an EMBL/GenBank/DDBJ whole genome shotgun (WGS) entry which is preliminary data.</text>
</comment>
<accession>A0A7J8ZCC2</accession>
<name>A0A7J8ZCC2_9ROSI</name>
<gene>
    <name evidence="1" type="ORF">Golax_024537</name>
</gene>
<evidence type="ECO:0000313" key="2">
    <source>
        <dbReference type="Proteomes" id="UP000593574"/>
    </source>
</evidence>
<keyword evidence="2" id="KW-1185">Reference proteome</keyword>